<proteinExistence type="predicted"/>
<dbReference type="Proteomes" id="UP001501508">
    <property type="component" value="Unassembled WGS sequence"/>
</dbReference>
<protein>
    <recommendedName>
        <fullName evidence="3">Neutral/alkaline non-lysosomal ceramidase N-terminal domain-containing protein</fullName>
    </recommendedName>
</protein>
<reference evidence="2" key="1">
    <citation type="journal article" date="2019" name="Int. J. Syst. Evol. Microbiol.">
        <title>The Global Catalogue of Microorganisms (GCM) 10K type strain sequencing project: providing services to taxonomists for standard genome sequencing and annotation.</title>
        <authorList>
            <consortium name="The Broad Institute Genomics Platform"/>
            <consortium name="The Broad Institute Genome Sequencing Center for Infectious Disease"/>
            <person name="Wu L."/>
            <person name="Ma J."/>
        </authorList>
    </citation>
    <scope>NUCLEOTIDE SEQUENCE [LARGE SCALE GENOMIC DNA]</scope>
    <source>
        <strain evidence="2">JCM 31920</strain>
    </source>
</reference>
<sequence>MKKILISVLVFLAVLLLAGWLYTGRQLRDRHPGYEVNLQIKPGDPKRLKIGFAKRDLTPKGFDTWNDANGDAKYAEKDGDTFNDLNGNGVFDAVWLAGFHQSRPANGVNDSLWARSMVIDDGNHKIALCVIDMMGFGHDDVVTARKRIKQSLDIDYVIISSTHVHSSPDLLGMWGPGILKRGTDDEYLASVIDNIAASVEEAYRAARPARLKFAEDLAGATPLVGDSRPPKVFDAGVRLMQAIDVETGRTLGTFLNWGNHPETLWSGNLMLTSDFPHYYRKYLEEGVYRGDSLIEAGLGGVALFANGAVGGLMTTRPPDTIQHPLSGELLTGATFEKADAQGMALALLSLRALKSATSQVDSAAIGVAARTISLKVENKLFRLAGRLGVFRRGYVRRQHLRSEVAVWSLGPAAFMHVPGELYPEILNGGVETPEGADYRMEKIEVPPLRDLMRHRYKFFIGLSNDEVGYIIPKSQWDTRSPYTYGRDSGPYGEVNSLGPETAPVLYEHLRDLLKMLGGA</sequence>
<dbReference type="RefSeq" id="WP_345031374.1">
    <property type="nucleotide sequence ID" value="NZ_BAABEY010000031.1"/>
</dbReference>
<organism evidence="1 2">
    <name type="scientific">Ravibacter arvi</name>
    <dbReference type="NCBI Taxonomy" id="2051041"/>
    <lineage>
        <taxon>Bacteria</taxon>
        <taxon>Pseudomonadati</taxon>
        <taxon>Bacteroidota</taxon>
        <taxon>Cytophagia</taxon>
        <taxon>Cytophagales</taxon>
        <taxon>Spirosomataceae</taxon>
        <taxon>Ravibacter</taxon>
    </lineage>
</organism>
<gene>
    <name evidence="1" type="ORF">GCM10023091_33940</name>
</gene>
<comment type="caution">
    <text evidence="1">The sequence shown here is derived from an EMBL/GenBank/DDBJ whole genome shotgun (WGS) entry which is preliminary data.</text>
</comment>
<evidence type="ECO:0000313" key="2">
    <source>
        <dbReference type="Proteomes" id="UP001501508"/>
    </source>
</evidence>
<evidence type="ECO:0008006" key="3">
    <source>
        <dbReference type="Google" id="ProtNLM"/>
    </source>
</evidence>
<evidence type="ECO:0000313" key="1">
    <source>
        <dbReference type="EMBL" id="GAA4444175.1"/>
    </source>
</evidence>
<name>A0ABP8M746_9BACT</name>
<keyword evidence="2" id="KW-1185">Reference proteome</keyword>
<dbReference type="EMBL" id="BAABEY010000031">
    <property type="protein sequence ID" value="GAA4444175.1"/>
    <property type="molecule type" value="Genomic_DNA"/>
</dbReference>
<accession>A0ABP8M746</accession>